<dbReference type="Proteomes" id="UP000298061">
    <property type="component" value="Unassembled WGS sequence"/>
</dbReference>
<dbReference type="Gene3D" id="3.80.10.10">
    <property type="entry name" value="Ribonuclease Inhibitor"/>
    <property type="match status" value="1"/>
</dbReference>
<dbReference type="SUPFAM" id="SSF52047">
    <property type="entry name" value="RNI-like"/>
    <property type="match status" value="1"/>
</dbReference>
<evidence type="ECO:0000313" key="2">
    <source>
        <dbReference type="EMBL" id="TFY78476.1"/>
    </source>
</evidence>
<sequence>MDDLSRSDHPMAFKPETVPTDILHLLLEYLTDRRDLHSAALTSRCFNHVATPLLYRTLDSNTRTKWDDKELILRVGLVHSFHAELTTTVLSALALCTHLHSFTWVDDNYSSGALFIAFLDVLQELPLRAFTIRTYSDLGETAWARLNTFSGLQKIAIWCMDGPPRVLQGWADRLGSTLTELELGRCAGVPASILISVLSQLPLLRDLRLKGAPSAAIPDILTYLPNLVSLDTEYLGGGILRPPRPDAAPAVADGPHELRRPAGPTAAVGVAAPADPARVARDVYAQCVLNTGPDADPAPFPSLARAYARRDAATLSGQHDAADARGRRMPVHALSAAGGAVASVEHAIAKARNLRVLKLHVHWIPVDSFSASCGAYSPNSPSSRFGKRDAEALMLRKGSQIRTLSMGPQHYTGSWIRRLRKGGQYELVFEVVEDMIHDGWV</sequence>
<dbReference type="EMBL" id="SFCI01000673">
    <property type="protein sequence ID" value="TFY78476.1"/>
    <property type="molecule type" value="Genomic_DNA"/>
</dbReference>
<reference evidence="2 3" key="1">
    <citation type="submission" date="2019-02" db="EMBL/GenBank/DDBJ databases">
        <title>Genome sequencing of the rare red list fungi Hericium alpestre (H. flagellum).</title>
        <authorList>
            <person name="Buettner E."/>
            <person name="Kellner H."/>
        </authorList>
    </citation>
    <scope>NUCLEOTIDE SEQUENCE [LARGE SCALE GENOMIC DNA]</scope>
    <source>
        <strain evidence="2 3">DSM 108284</strain>
    </source>
</reference>
<evidence type="ECO:0000313" key="3">
    <source>
        <dbReference type="Proteomes" id="UP000298061"/>
    </source>
</evidence>
<protein>
    <recommendedName>
        <fullName evidence="1">F-box domain-containing protein</fullName>
    </recommendedName>
</protein>
<organism evidence="2 3">
    <name type="scientific">Hericium alpestre</name>
    <dbReference type="NCBI Taxonomy" id="135208"/>
    <lineage>
        <taxon>Eukaryota</taxon>
        <taxon>Fungi</taxon>
        <taxon>Dikarya</taxon>
        <taxon>Basidiomycota</taxon>
        <taxon>Agaricomycotina</taxon>
        <taxon>Agaricomycetes</taxon>
        <taxon>Russulales</taxon>
        <taxon>Hericiaceae</taxon>
        <taxon>Hericium</taxon>
    </lineage>
</organism>
<dbReference type="OrthoDB" id="5297217at2759"/>
<feature type="domain" description="F-box" evidence="1">
    <location>
        <begin position="18"/>
        <end position="59"/>
    </location>
</feature>
<name>A0A4Y9ZUD1_9AGAM</name>
<dbReference type="InterPro" id="IPR001810">
    <property type="entry name" value="F-box_dom"/>
</dbReference>
<dbReference type="STRING" id="135208.A0A4Y9ZUD1"/>
<evidence type="ECO:0000259" key="1">
    <source>
        <dbReference type="Pfam" id="PF12937"/>
    </source>
</evidence>
<dbReference type="InterPro" id="IPR036047">
    <property type="entry name" value="F-box-like_dom_sf"/>
</dbReference>
<dbReference type="Pfam" id="PF12937">
    <property type="entry name" value="F-box-like"/>
    <property type="match status" value="1"/>
</dbReference>
<accession>A0A4Y9ZUD1</accession>
<dbReference type="SUPFAM" id="SSF81383">
    <property type="entry name" value="F-box domain"/>
    <property type="match status" value="1"/>
</dbReference>
<dbReference type="InterPro" id="IPR032675">
    <property type="entry name" value="LRR_dom_sf"/>
</dbReference>
<dbReference type="AlphaFoldDB" id="A0A4Y9ZUD1"/>
<gene>
    <name evidence="2" type="ORF">EWM64_g5534</name>
</gene>
<proteinExistence type="predicted"/>
<keyword evidence="3" id="KW-1185">Reference proteome</keyword>
<comment type="caution">
    <text evidence="2">The sequence shown here is derived from an EMBL/GenBank/DDBJ whole genome shotgun (WGS) entry which is preliminary data.</text>
</comment>